<evidence type="ECO:0000256" key="7">
    <source>
        <dbReference type="RuleBase" id="RU000477"/>
    </source>
</evidence>
<dbReference type="GO" id="GO:0005886">
    <property type="term" value="C:plasma membrane"/>
    <property type="evidence" value="ECO:0007669"/>
    <property type="project" value="TreeGrafter"/>
</dbReference>
<dbReference type="PANTHER" id="PTHR43829">
    <property type="entry name" value="AQUAPORIN OR AQUAGLYCEROPORIN RELATED"/>
    <property type="match status" value="1"/>
</dbReference>
<dbReference type="InterPro" id="IPR000425">
    <property type="entry name" value="MIP"/>
</dbReference>
<sequence length="239" mass="24593">MTPASIFVGEFFGTMLLLLFGCGCVASHLLDKSKAQGSGWVLISFGWGFGVMAGAYFCLPLSGGHINPAVTFGLAASSGDWSNVHIYFAAQLLGAMAGSGLAWLAFLGQFRASQGPFLGIFSTEPEVRNPWMSAATEIIATAALLFMVVATGQNEALALSGMGVLIVALTVTGIGLSLGGPTGYAINPARDLGPRIMHQLLPIKGKGSSDWGYAWIPIVAPLIGGAIGGVLGTLVQDMA</sequence>
<reference evidence="9 10" key="1">
    <citation type="submission" date="2020-08" db="EMBL/GenBank/DDBJ databases">
        <title>Sequencing the genomes of 1000 actinobacteria strains.</title>
        <authorList>
            <person name="Klenk H.-P."/>
        </authorList>
    </citation>
    <scope>NUCLEOTIDE SEQUENCE [LARGE SCALE GENOMIC DNA]</scope>
    <source>
        <strain evidence="9 10">DSM 102030</strain>
    </source>
</reference>
<evidence type="ECO:0000256" key="6">
    <source>
        <dbReference type="ARBA" id="ARBA00023136"/>
    </source>
</evidence>
<organism evidence="9 10">
    <name type="scientific">Lipingzhangella halophila</name>
    <dbReference type="NCBI Taxonomy" id="1783352"/>
    <lineage>
        <taxon>Bacteria</taxon>
        <taxon>Bacillati</taxon>
        <taxon>Actinomycetota</taxon>
        <taxon>Actinomycetes</taxon>
        <taxon>Streptosporangiales</taxon>
        <taxon>Nocardiopsidaceae</taxon>
        <taxon>Lipingzhangella</taxon>
    </lineage>
</organism>
<dbReference type="PROSITE" id="PS00221">
    <property type="entry name" value="MIP"/>
    <property type="match status" value="1"/>
</dbReference>
<evidence type="ECO:0000313" key="10">
    <source>
        <dbReference type="Proteomes" id="UP000523007"/>
    </source>
</evidence>
<dbReference type="InterPro" id="IPR050363">
    <property type="entry name" value="MIP/Aquaporin"/>
</dbReference>
<protein>
    <submittedName>
        <fullName evidence="9">Glycerol uptake facilitator protein</fullName>
    </submittedName>
</protein>
<evidence type="ECO:0000256" key="8">
    <source>
        <dbReference type="SAM" id="Phobius"/>
    </source>
</evidence>
<comment type="caution">
    <text evidence="9">The sequence shown here is derived from an EMBL/GenBank/DDBJ whole genome shotgun (WGS) entry which is preliminary data.</text>
</comment>
<comment type="subcellular location">
    <subcellularLocation>
        <location evidence="1">Membrane</location>
        <topology evidence="1">Multi-pass membrane protein</topology>
    </subcellularLocation>
</comment>
<feature type="transmembrane region" description="Helical" evidence="8">
    <location>
        <begin position="6"/>
        <end position="30"/>
    </location>
</feature>
<evidence type="ECO:0000313" key="9">
    <source>
        <dbReference type="EMBL" id="MBB4929550.1"/>
    </source>
</evidence>
<keyword evidence="4 7" id="KW-0812">Transmembrane</keyword>
<feature type="transmembrane region" description="Helical" evidence="8">
    <location>
        <begin position="131"/>
        <end position="150"/>
    </location>
</feature>
<proteinExistence type="inferred from homology"/>
<feature type="transmembrane region" description="Helical" evidence="8">
    <location>
        <begin position="156"/>
        <end position="178"/>
    </location>
</feature>
<comment type="similarity">
    <text evidence="2 7">Belongs to the MIP/aquaporin (TC 1.A.8) family.</text>
</comment>
<keyword evidence="5 8" id="KW-1133">Transmembrane helix</keyword>
<evidence type="ECO:0000256" key="1">
    <source>
        <dbReference type="ARBA" id="ARBA00004141"/>
    </source>
</evidence>
<dbReference type="InterPro" id="IPR022357">
    <property type="entry name" value="MIP_CS"/>
</dbReference>
<keyword evidence="6 8" id="KW-0472">Membrane</keyword>
<dbReference type="SUPFAM" id="SSF81338">
    <property type="entry name" value="Aquaporin-like"/>
    <property type="match status" value="1"/>
</dbReference>
<evidence type="ECO:0000256" key="2">
    <source>
        <dbReference type="ARBA" id="ARBA00006175"/>
    </source>
</evidence>
<dbReference type="InterPro" id="IPR023271">
    <property type="entry name" value="Aquaporin-like"/>
</dbReference>
<accession>A0A7W7W1C5</accession>
<name>A0A7W7W1C5_9ACTN</name>
<dbReference type="AlphaFoldDB" id="A0A7W7W1C5"/>
<dbReference type="EMBL" id="JACHJT010000001">
    <property type="protein sequence ID" value="MBB4929550.1"/>
    <property type="molecule type" value="Genomic_DNA"/>
</dbReference>
<evidence type="ECO:0000256" key="3">
    <source>
        <dbReference type="ARBA" id="ARBA00022448"/>
    </source>
</evidence>
<dbReference type="PANTHER" id="PTHR43829:SF9">
    <property type="entry name" value="AQUAPORIN-9"/>
    <property type="match status" value="1"/>
</dbReference>
<dbReference type="PRINTS" id="PR00783">
    <property type="entry name" value="MINTRINSICP"/>
</dbReference>
<feature type="transmembrane region" description="Helical" evidence="8">
    <location>
        <begin position="213"/>
        <end position="235"/>
    </location>
</feature>
<evidence type="ECO:0000256" key="5">
    <source>
        <dbReference type="ARBA" id="ARBA00022989"/>
    </source>
</evidence>
<dbReference type="GO" id="GO:0015254">
    <property type="term" value="F:glycerol channel activity"/>
    <property type="evidence" value="ECO:0007669"/>
    <property type="project" value="TreeGrafter"/>
</dbReference>
<dbReference type="Proteomes" id="UP000523007">
    <property type="component" value="Unassembled WGS sequence"/>
</dbReference>
<keyword evidence="3 7" id="KW-0813">Transport</keyword>
<feature type="transmembrane region" description="Helical" evidence="8">
    <location>
        <begin position="42"/>
        <end position="66"/>
    </location>
</feature>
<gene>
    <name evidence="9" type="ORF">F4561_000370</name>
</gene>
<evidence type="ECO:0000256" key="4">
    <source>
        <dbReference type="ARBA" id="ARBA00022692"/>
    </source>
</evidence>
<dbReference type="Gene3D" id="1.20.1080.10">
    <property type="entry name" value="Glycerol uptake facilitator protein"/>
    <property type="match status" value="1"/>
</dbReference>
<feature type="transmembrane region" description="Helical" evidence="8">
    <location>
        <begin position="86"/>
        <end position="110"/>
    </location>
</feature>
<dbReference type="RefSeq" id="WP_184574127.1">
    <property type="nucleotide sequence ID" value="NZ_JACHJT010000001.1"/>
</dbReference>
<dbReference type="Pfam" id="PF00230">
    <property type="entry name" value="MIP"/>
    <property type="match status" value="1"/>
</dbReference>
<keyword evidence="10" id="KW-1185">Reference proteome</keyword>